<dbReference type="AlphaFoldDB" id="A0AAV1NV72"/>
<comment type="subcellular location">
    <subcellularLocation>
        <location evidence="2 16">Cell membrane</location>
        <topology evidence="2 16">Multi-pass membrane protein</topology>
    </subcellularLocation>
    <subcellularLocation>
        <location evidence="1">Mitochondrion outer membrane</location>
        <topology evidence="1">Multi-pass membrane protein</topology>
    </subcellularLocation>
</comment>
<dbReference type="GO" id="GO:0005886">
    <property type="term" value="C:plasma membrane"/>
    <property type="evidence" value="ECO:0007669"/>
    <property type="project" value="UniProtKB-SubCell"/>
</dbReference>
<keyword evidence="9" id="KW-1000">Mitochondrion outer membrane</keyword>
<feature type="transmembrane region" description="Helical" evidence="16">
    <location>
        <begin position="235"/>
        <end position="255"/>
    </location>
</feature>
<feature type="transmembrane region" description="Helical" evidence="16">
    <location>
        <begin position="603"/>
        <end position="626"/>
    </location>
</feature>
<dbReference type="GO" id="GO:0015297">
    <property type="term" value="F:antiporter activity"/>
    <property type="evidence" value="ECO:0007669"/>
    <property type="project" value="UniProtKB-KW"/>
</dbReference>
<keyword evidence="18" id="KW-1185">Reference proteome</keyword>
<evidence type="ECO:0000256" key="5">
    <source>
        <dbReference type="ARBA" id="ARBA00022449"/>
    </source>
</evidence>
<dbReference type="Pfam" id="PF04515">
    <property type="entry name" value="Choline_transpo"/>
    <property type="match status" value="1"/>
</dbReference>
<evidence type="ECO:0000313" key="17">
    <source>
        <dbReference type="EMBL" id="CAK6962913.1"/>
    </source>
</evidence>
<comment type="caution">
    <text evidence="17">The sequence shown here is derived from an EMBL/GenBank/DDBJ whole genome shotgun (WGS) entry which is preliminary data.</text>
</comment>
<feature type="transmembrane region" description="Helical" evidence="16">
    <location>
        <begin position="318"/>
        <end position="339"/>
    </location>
</feature>
<sequence length="710" mass="80567">MELEEKNPDPKYGESRKFDPNFRGPIHNRGCTDVFCCILFVLAMFGYFAVGILAWSQGDPRKVIYPTDSRGQFCGQEGTPLAKKPLLFYFNILKCASPLVLLEFQCPTTQLCIESCPNRHLTLLKAKTNKEDREYYRQFCKEGVDINILTVPEILRDGLCPAMLMPSKPFTRRCLPALGTRKGGVVMVGNETVLDDGEGKQINATNVLEASKKSNLVVEARQVAMRIFEDYTQSWHWILLGLVIAMVVSLIFIVLLRFLAGVMIWVMIFLVIVVIGYGIFHCFMEFKSLKGEPGSDVTIRDLGLQTDFSVYLQIRQTWLAFMIILAIVEVIIILLLIFLRKRILIAIALIKEASRAVGHVMSALFYPLLTFALLAVVIAYWAITAVFLSTSNDQVYKVFNNSECEFSRDTCDPKTFNTSNVSAQCPDAECMFAFYGGETLYHKYLIVLQFYNVFLFFWCANFVTALGQVTLAGAFASYYWAFKKPGDIPAFPIFSSLGRALRYHTGSLAFGSLILSIVQVIRVILEYLDHKLKGAQNKFAKFMLKCMKCCFWCLEKCIKFLNRNAYIMIAIYGKSFCTSARDAFFLLMRNIIRVAVLDKVTDFLLFLGKLLIVGIVGIFSFFFFSGRIRAVEQATPSLNYYWVPIMTVVVGSYLIAHGFFSVYAMCVDTLFLCFLEDLERNDGTAERPYFMSQSLLNLLKKSNEQPKSVD</sequence>
<name>A0AAV1NV72_SCOSC</name>
<comment type="similarity">
    <text evidence="3 16">Belongs to the CTL (choline transporter-like) family.</text>
</comment>
<reference evidence="17 18" key="1">
    <citation type="submission" date="2024-01" db="EMBL/GenBank/DDBJ databases">
        <authorList>
            <person name="Alioto T."/>
            <person name="Alioto T."/>
            <person name="Gomez Garrido J."/>
        </authorList>
    </citation>
    <scope>NUCLEOTIDE SEQUENCE [LARGE SCALE GENOMIC DNA]</scope>
</reference>
<feature type="transmembrane region" description="Helical" evidence="16">
    <location>
        <begin position="360"/>
        <end position="383"/>
    </location>
</feature>
<dbReference type="EMBL" id="CAWUFR010000061">
    <property type="protein sequence ID" value="CAK6962913.1"/>
    <property type="molecule type" value="Genomic_DNA"/>
</dbReference>
<dbReference type="Proteomes" id="UP001314229">
    <property type="component" value="Unassembled WGS sequence"/>
</dbReference>
<proteinExistence type="inferred from homology"/>
<evidence type="ECO:0000256" key="10">
    <source>
        <dbReference type="ARBA" id="ARBA00022989"/>
    </source>
</evidence>
<keyword evidence="11" id="KW-0496">Mitochondrion</keyword>
<evidence type="ECO:0000256" key="2">
    <source>
        <dbReference type="ARBA" id="ARBA00004651"/>
    </source>
</evidence>
<dbReference type="PANTHER" id="PTHR12385">
    <property type="entry name" value="CHOLINE TRANSPORTER-LIKE (SLC FAMILY 44)"/>
    <property type="match status" value="1"/>
</dbReference>
<protein>
    <recommendedName>
        <fullName evidence="16">Choline transporter-like protein</fullName>
    </recommendedName>
</protein>
<evidence type="ECO:0000256" key="12">
    <source>
        <dbReference type="ARBA" id="ARBA00023136"/>
    </source>
</evidence>
<feature type="transmembrane region" description="Helical" evidence="16">
    <location>
        <begin position="262"/>
        <end position="280"/>
    </location>
</feature>
<keyword evidence="6" id="KW-1003">Cell membrane</keyword>
<evidence type="ECO:0000256" key="9">
    <source>
        <dbReference type="ARBA" id="ARBA00022787"/>
    </source>
</evidence>
<evidence type="ECO:0000256" key="14">
    <source>
        <dbReference type="ARBA" id="ARBA00035093"/>
    </source>
</evidence>
<accession>A0AAV1NV72</accession>
<keyword evidence="12 16" id="KW-0472">Membrane</keyword>
<keyword evidence="5" id="KW-0050">Antiport</keyword>
<organism evidence="17 18">
    <name type="scientific">Scomber scombrus</name>
    <name type="common">Atlantic mackerel</name>
    <name type="synonym">Scomber vernalis</name>
    <dbReference type="NCBI Taxonomy" id="13677"/>
    <lineage>
        <taxon>Eukaryota</taxon>
        <taxon>Metazoa</taxon>
        <taxon>Chordata</taxon>
        <taxon>Craniata</taxon>
        <taxon>Vertebrata</taxon>
        <taxon>Euteleostomi</taxon>
        <taxon>Actinopterygii</taxon>
        <taxon>Neopterygii</taxon>
        <taxon>Teleostei</taxon>
        <taxon>Neoteleostei</taxon>
        <taxon>Acanthomorphata</taxon>
        <taxon>Pelagiaria</taxon>
        <taxon>Scombriformes</taxon>
        <taxon>Scombridae</taxon>
        <taxon>Scomber</taxon>
    </lineage>
</organism>
<keyword evidence="13" id="KW-0325">Glycoprotein</keyword>
<evidence type="ECO:0000256" key="3">
    <source>
        <dbReference type="ARBA" id="ARBA00007168"/>
    </source>
</evidence>
<dbReference type="GO" id="GO:0005741">
    <property type="term" value="C:mitochondrial outer membrane"/>
    <property type="evidence" value="ECO:0007669"/>
    <property type="project" value="UniProtKB-SubCell"/>
</dbReference>
<comment type="catalytic activity">
    <reaction evidence="15">
        <text>ethanolamine(out) + n H(+)(in) = ethanolamine(in) + n H(+)(out)</text>
        <dbReference type="Rhea" id="RHEA:75467"/>
        <dbReference type="ChEBI" id="CHEBI:15378"/>
        <dbReference type="ChEBI" id="CHEBI:57603"/>
    </reaction>
</comment>
<evidence type="ECO:0000256" key="13">
    <source>
        <dbReference type="ARBA" id="ARBA00023180"/>
    </source>
</evidence>
<keyword evidence="7" id="KW-0597">Phosphoprotein</keyword>
<evidence type="ECO:0000256" key="16">
    <source>
        <dbReference type="RuleBase" id="RU368066"/>
    </source>
</evidence>
<evidence type="ECO:0000256" key="4">
    <source>
        <dbReference type="ARBA" id="ARBA00022448"/>
    </source>
</evidence>
<keyword evidence="8 16" id="KW-0812">Transmembrane</keyword>
<feature type="transmembrane region" description="Helical" evidence="16">
    <location>
        <begin position="34"/>
        <end position="55"/>
    </location>
</feature>
<keyword evidence="10 16" id="KW-1133">Transmembrane helix</keyword>
<evidence type="ECO:0000256" key="7">
    <source>
        <dbReference type="ARBA" id="ARBA00022553"/>
    </source>
</evidence>
<evidence type="ECO:0000256" key="1">
    <source>
        <dbReference type="ARBA" id="ARBA00004374"/>
    </source>
</evidence>
<feature type="transmembrane region" description="Helical" evidence="16">
    <location>
        <begin position="638"/>
        <end position="660"/>
    </location>
</feature>
<comment type="catalytic activity">
    <reaction evidence="14">
        <text>choline(out) + n H(+)(in) = choline(in) + n H(+)(out)</text>
        <dbReference type="Rhea" id="RHEA:75463"/>
        <dbReference type="ChEBI" id="CHEBI:15354"/>
        <dbReference type="ChEBI" id="CHEBI:15378"/>
    </reaction>
</comment>
<evidence type="ECO:0000256" key="8">
    <source>
        <dbReference type="ARBA" id="ARBA00022692"/>
    </source>
</evidence>
<dbReference type="InterPro" id="IPR007603">
    <property type="entry name" value="Choline_transptr-like"/>
</dbReference>
<evidence type="ECO:0000256" key="11">
    <source>
        <dbReference type="ARBA" id="ARBA00023128"/>
    </source>
</evidence>
<dbReference type="PANTHER" id="PTHR12385:SF34">
    <property type="entry name" value="CHOLINE TRANSPORTER-LIKE PROTEIN 2"/>
    <property type="match status" value="1"/>
</dbReference>
<evidence type="ECO:0000313" key="18">
    <source>
        <dbReference type="Proteomes" id="UP001314229"/>
    </source>
</evidence>
<evidence type="ECO:0000256" key="6">
    <source>
        <dbReference type="ARBA" id="ARBA00022475"/>
    </source>
</evidence>
<feature type="transmembrane region" description="Helical" evidence="16">
    <location>
        <begin position="455"/>
        <end position="482"/>
    </location>
</feature>
<comment type="function">
    <text evidence="16">Choline transporter.</text>
</comment>
<gene>
    <name evidence="17" type="ORF">FSCOSCO3_A032527</name>
</gene>
<evidence type="ECO:0000256" key="15">
    <source>
        <dbReference type="ARBA" id="ARBA00036560"/>
    </source>
</evidence>
<feature type="transmembrane region" description="Helical" evidence="16">
    <location>
        <begin position="503"/>
        <end position="525"/>
    </location>
</feature>
<keyword evidence="4" id="KW-0813">Transport</keyword>